<protein>
    <submittedName>
        <fullName evidence="3">Plasmid stabilization system protein ParE</fullName>
    </submittedName>
</protein>
<name>A0A1I5U371_9SPHN</name>
<dbReference type="OrthoDB" id="7577795at2"/>
<dbReference type="InterPro" id="IPR007712">
    <property type="entry name" value="RelE/ParE_toxin"/>
</dbReference>
<dbReference type="Proteomes" id="UP000199586">
    <property type="component" value="Unassembled WGS sequence"/>
</dbReference>
<organism evidence="3 4">
    <name type="scientific">Sphingomonas rubra</name>
    <dbReference type="NCBI Taxonomy" id="634430"/>
    <lineage>
        <taxon>Bacteria</taxon>
        <taxon>Pseudomonadati</taxon>
        <taxon>Pseudomonadota</taxon>
        <taxon>Alphaproteobacteria</taxon>
        <taxon>Sphingomonadales</taxon>
        <taxon>Sphingomonadaceae</taxon>
        <taxon>Sphingomonas</taxon>
    </lineage>
</organism>
<evidence type="ECO:0000313" key="3">
    <source>
        <dbReference type="EMBL" id="SFP89743.1"/>
    </source>
</evidence>
<dbReference type="InterPro" id="IPR051803">
    <property type="entry name" value="TA_system_RelE-like_toxin"/>
</dbReference>
<dbReference type="PANTHER" id="PTHR33755">
    <property type="entry name" value="TOXIN PARE1-RELATED"/>
    <property type="match status" value="1"/>
</dbReference>
<sequence>MADVNWRQDALDLANIIDYIKRFNLDAAREIGAKLFDLSESLTRFPRRGRPAANDTRELVTTPPYVLTYEVDGDTVHILSIRHGARRPLD</sequence>
<dbReference type="Pfam" id="PF05016">
    <property type="entry name" value="ParE_toxin"/>
    <property type="match status" value="1"/>
</dbReference>
<keyword evidence="4" id="KW-1185">Reference proteome</keyword>
<evidence type="ECO:0000256" key="1">
    <source>
        <dbReference type="ARBA" id="ARBA00006226"/>
    </source>
</evidence>
<dbReference type="AlphaFoldDB" id="A0A1I5U371"/>
<dbReference type="RefSeq" id="WP_093334047.1">
    <property type="nucleotide sequence ID" value="NZ_FOXP01000010.1"/>
</dbReference>
<reference evidence="3 4" key="1">
    <citation type="submission" date="2016-10" db="EMBL/GenBank/DDBJ databases">
        <authorList>
            <person name="de Groot N.N."/>
        </authorList>
    </citation>
    <scope>NUCLEOTIDE SEQUENCE [LARGE SCALE GENOMIC DNA]</scope>
    <source>
        <strain evidence="3 4">CGMCC 1.9113</strain>
    </source>
</reference>
<accession>A0A1I5U371</accession>
<keyword evidence="2" id="KW-1277">Toxin-antitoxin system</keyword>
<dbReference type="InterPro" id="IPR035093">
    <property type="entry name" value="RelE/ParE_toxin_dom_sf"/>
</dbReference>
<comment type="similarity">
    <text evidence="1">Belongs to the RelE toxin family.</text>
</comment>
<dbReference type="STRING" id="634430.SAMN04488241_11074"/>
<dbReference type="EMBL" id="FOXP01000010">
    <property type="protein sequence ID" value="SFP89743.1"/>
    <property type="molecule type" value="Genomic_DNA"/>
</dbReference>
<dbReference type="Gene3D" id="3.30.2310.20">
    <property type="entry name" value="RelE-like"/>
    <property type="match status" value="1"/>
</dbReference>
<evidence type="ECO:0000313" key="4">
    <source>
        <dbReference type="Proteomes" id="UP000199586"/>
    </source>
</evidence>
<proteinExistence type="inferred from homology"/>
<evidence type="ECO:0000256" key="2">
    <source>
        <dbReference type="ARBA" id="ARBA00022649"/>
    </source>
</evidence>
<gene>
    <name evidence="3" type="ORF">SAMN04488241_11074</name>
</gene>